<evidence type="ECO:0000256" key="2">
    <source>
        <dbReference type="ARBA" id="ARBA00023172"/>
    </source>
</evidence>
<dbReference type="InterPro" id="IPR010998">
    <property type="entry name" value="Integrase_recombinase_N"/>
</dbReference>
<evidence type="ECO:0000313" key="3">
    <source>
        <dbReference type="Proteomes" id="UP000008143"/>
    </source>
</evidence>
<dbReference type="AGR" id="Xenbase:XB-GENE-29096135"/>
<dbReference type="RefSeq" id="XP_031756677.1">
    <property type="nucleotide sequence ID" value="XM_031900817.1"/>
</dbReference>
<protein>
    <submittedName>
        <fullName evidence="4">Uncharacterized protein LOC116410409</fullName>
    </submittedName>
</protein>
<dbReference type="InterPro" id="IPR011010">
    <property type="entry name" value="DNA_brk_join_enz"/>
</dbReference>
<accession>A0A8J1JFN3</accession>
<dbReference type="GeneID" id="116410409"/>
<dbReference type="OrthoDB" id="9863428at2759"/>
<evidence type="ECO:0000313" key="5">
    <source>
        <dbReference type="Xenbase" id="XB-GENE-29096135"/>
    </source>
</evidence>
<dbReference type="GO" id="GO:0006310">
    <property type="term" value="P:DNA recombination"/>
    <property type="evidence" value="ECO:0007669"/>
    <property type="project" value="UniProtKB-KW"/>
</dbReference>
<name>A0A8J1JFN3_XENTR</name>
<proteinExistence type="predicted"/>
<dbReference type="Proteomes" id="UP000008143">
    <property type="component" value="Chromosome 4"/>
</dbReference>
<dbReference type="KEGG" id="xtr:116410409"/>
<keyword evidence="1" id="KW-0238">DNA-binding</keyword>
<gene>
    <name evidence="4 5" type="primary">LOC116410409</name>
</gene>
<sequence length="291" mass="32977">MVRTSVSDATWAAYGKVWKDWQQLMLWSGGTFAPEERMEALLWWLFWKVEEGKSAATLEKGMAALAFLFKLKGWEDITKRFEIRQAVMGVKKKRIGKDSRRPVSVELLQGLQGVLVNICRSKYEAKLFQAAFALAFFGAFRVGELVSHSKSKPGGLDIKEVVMGEAGIWVWLRKSKTDTWGKGRQIELARLDGGDICPWGCLRRYLEVRPGSAGPLLAHEDGRPLTRYQFTTIFKLSLERLGKNPKDYGTHSFCIGAATEAARAGLAEDVIRKIGRWESRRFRSYIRPSLL</sequence>
<dbReference type="GO" id="GO:0015074">
    <property type="term" value="P:DNA integration"/>
    <property type="evidence" value="ECO:0007669"/>
    <property type="project" value="InterPro"/>
</dbReference>
<dbReference type="Gene3D" id="1.10.150.130">
    <property type="match status" value="1"/>
</dbReference>
<keyword evidence="2" id="KW-0233">DNA recombination</keyword>
<dbReference type="Xenbase" id="XB-GENE-29096135">
    <property type="gene designation" value="LOC116410409"/>
</dbReference>
<dbReference type="Gene3D" id="1.10.443.10">
    <property type="entry name" value="Intergrase catalytic core"/>
    <property type="match status" value="1"/>
</dbReference>
<keyword evidence="3" id="KW-1185">Reference proteome</keyword>
<dbReference type="InterPro" id="IPR013762">
    <property type="entry name" value="Integrase-like_cat_sf"/>
</dbReference>
<dbReference type="OMA" id="IGRWESR"/>
<evidence type="ECO:0000313" key="4">
    <source>
        <dbReference type="RefSeq" id="XP_031756677.1"/>
    </source>
</evidence>
<organism evidence="3 4">
    <name type="scientific">Xenopus tropicalis</name>
    <name type="common">Western clawed frog</name>
    <name type="synonym">Silurana tropicalis</name>
    <dbReference type="NCBI Taxonomy" id="8364"/>
    <lineage>
        <taxon>Eukaryota</taxon>
        <taxon>Metazoa</taxon>
        <taxon>Chordata</taxon>
        <taxon>Craniata</taxon>
        <taxon>Vertebrata</taxon>
        <taxon>Euteleostomi</taxon>
        <taxon>Amphibia</taxon>
        <taxon>Batrachia</taxon>
        <taxon>Anura</taxon>
        <taxon>Pipoidea</taxon>
        <taxon>Pipidae</taxon>
        <taxon>Xenopodinae</taxon>
        <taxon>Xenopus</taxon>
        <taxon>Silurana</taxon>
    </lineage>
</organism>
<dbReference type="PANTHER" id="PTHR34605:SF8">
    <property type="entry name" value="FILAGGRIN-2-LIKE ISOFORM X1"/>
    <property type="match status" value="1"/>
</dbReference>
<dbReference type="GO" id="GO:0003677">
    <property type="term" value="F:DNA binding"/>
    <property type="evidence" value="ECO:0007669"/>
    <property type="project" value="UniProtKB-KW"/>
</dbReference>
<dbReference type="SUPFAM" id="SSF56349">
    <property type="entry name" value="DNA breaking-rejoining enzymes"/>
    <property type="match status" value="1"/>
</dbReference>
<dbReference type="AlphaFoldDB" id="A0A8J1JFN3"/>
<dbReference type="InterPro" id="IPR052925">
    <property type="entry name" value="Phage_Integrase-like_Recomb"/>
</dbReference>
<dbReference type="SUPFAM" id="SSF47823">
    <property type="entry name" value="lambda integrase-like, N-terminal domain"/>
    <property type="match status" value="1"/>
</dbReference>
<evidence type="ECO:0000256" key="1">
    <source>
        <dbReference type="ARBA" id="ARBA00023125"/>
    </source>
</evidence>
<dbReference type="PANTHER" id="PTHR34605">
    <property type="entry name" value="PHAGE_INTEGRASE DOMAIN-CONTAINING PROTEIN"/>
    <property type="match status" value="1"/>
</dbReference>
<reference evidence="4" key="1">
    <citation type="submission" date="2025-08" db="UniProtKB">
        <authorList>
            <consortium name="RefSeq"/>
        </authorList>
    </citation>
    <scope>IDENTIFICATION</scope>
    <source>
        <strain evidence="4">Nigerian</strain>
        <tissue evidence="4">Liver and blood</tissue>
    </source>
</reference>